<reference evidence="1" key="2">
    <citation type="submission" date="2020-09" db="EMBL/GenBank/DDBJ databases">
        <authorList>
            <person name="Sun Q."/>
            <person name="Zhou Y."/>
        </authorList>
    </citation>
    <scope>NUCLEOTIDE SEQUENCE</scope>
    <source>
        <strain evidence="1">CGMCC 4.7299</strain>
    </source>
</reference>
<name>A0A8J3C254_9ACTN</name>
<comment type="caution">
    <text evidence="1">The sequence shown here is derived from an EMBL/GenBank/DDBJ whole genome shotgun (WGS) entry which is preliminary data.</text>
</comment>
<evidence type="ECO:0000313" key="2">
    <source>
        <dbReference type="Proteomes" id="UP000656042"/>
    </source>
</evidence>
<keyword evidence="2" id="KW-1185">Reference proteome</keyword>
<dbReference type="AlphaFoldDB" id="A0A8J3C254"/>
<gene>
    <name evidence="1" type="ORF">GCM10012284_35740</name>
</gene>
<organism evidence="1 2">
    <name type="scientific">Mangrovihabitans endophyticus</name>
    <dbReference type="NCBI Taxonomy" id="1751298"/>
    <lineage>
        <taxon>Bacteria</taxon>
        <taxon>Bacillati</taxon>
        <taxon>Actinomycetota</taxon>
        <taxon>Actinomycetes</taxon>
        <taxon>Micromonosporales</taxon>
        <taxon>Micromonosporaceae</taxon>
        <taxon>Mangrovihabitans</taxon>
    </lineage>
</organism>
<proteinExistence type="predicted"/>
<dbReference type="EMBL" id="BMMX01000015">
    <property type="protein sequence ID" value="GGK98380.1"/>
    <property type="molecule type" value="Genomic_DNA"/>
</dbReference>
<accession>A0A8J3C254</accession>
<protein>
    <submittedName>
        <fullName evidence="1">Uncharacterized protein</fullName>
    </submittedName>
</protein>
<sequence>MQLIGGETGRAQARLHLVPDHRDLLTPEDAIEQDRIIVAGEGGHRWLPGRSRTQRFKAPLRTVCLVHRPAAYA</sequence>
<dbReference type="Proteomes" id="UP000656042">
    <property type="component" value="Unassembled WGS sequence"/>
</dbReference>
<reference evidence="1" key="1">
    <citation type="journal article" date="2014" name="Int. J. Syst. Evol. Microbiol.">
        <title>Complete genome sequence of Corynebacterium casei LMG S-19264T (=DSM 44701T), isolated from a smear-ripened cheese.</title>
        <authorList>
            <consortium name="US DOE Joint Genome Institute (JGI-PGF)"/>
            <person name="Walter F."/>
            <person name="Albersmeier A."/>
            <person name="Kalinowski J."/>
            <person name="Ruckert C."/>
        </authorList>
    </citation>
    <scope>NUCLEOTIDE SEQUENCE</scope>
    <source>
        <strain evidence="1">CGMCC 4.7299</strain>
    </source>
</reference>
<evidence type="ECO:0000313" key="1">
    <source>
        <dbReference type="EMBL" id="GGK98380.1"/>
    </source>
</evidence>